<dbReference type="EMBL" id="CP014584">
    <property type="protein sequence ID" value="ANZ74300.1"/>
    <property type="molecule type" value="Genomic_DNA"/>
</dbReference>
<evidence type="ECO:0000256" key="1">
    <source>
        <dbReference type="ARBA" id="ARBA00009078"/>
    </source>
</evidence>
<accession>A0A1B2J8J1</accession>
<dbReference type="GO" id="GO:0005829">
    <property type="term" value="C:cytosol"/>
    <property type="evidence" value="ECO:0007669"/>
    <property type="project" value="TreeGrafter"/>
</dbReference>
<organism evidence="3 4">
    <name type="scientific">Komagataella pastoris</name>
    <name type="common">Yeast</name>
    <name type="synonym">Pichia pastoris</name>
    <dbReference type="NCBI Taxonomy" id="4922"/>
    <lineage>
        <taxon>Eukaryota</taxon>
        <taxon>Fungi</taxon>
        <taxon>Dikarya</taxon>
        <taxon>Ascomycota</taxon>
        <taxon>Saccharomycotina</taxon>
        <taxon>Pichiomycetes</taxon>
        <taxon>Pichiales</taxon>
        <taxon>Pichiaceae</taxon>
        <taxon>Komagataella</taxon>
    </lineage>
</organism>
<feature type="compositionally biased region" description="Acidic residues" evidence="2">
    <location>
        <begin position="252"/>
        <end position="266"/>
    </location>
</feature>
<dbReference type="GO" id="GO:0042274">
    <property type="term" value="P:ribosomal small subunit biogenesis"/>
    <property type="evidence" value="ECO:0007669"/>
    <property type="project" value="InterPro"/>
</dbReference>
<feature type="compositionally biased region" description="Acidic residues" evidence="2">
    <location>
        <begin position="334"/>
        <end position="346"/>
    </location>
</feature>
<dbReference type="AlphaFoldDB" id="A0A1B2J8J1"/>
<feature type="compositionally biased region" description="Polar residues" evidence="2">
    <location>
        <begin position="409"/>
        <end position="424"/>
    </location>
</feature>
<reference evidence="3 4" key="1">
    <citation type="submission" date="2016-02" db="EMBL/GenBank/DDBJ databases">
        <title>Comparative genomic and transcriptomic foundation for Pichia pastoris.</title>
        <authorList>
            <person name="Love K.R."/>
            <person name="Shah K.A."/>
            <person name="Whittaker C.A."/>
            <person name="Wu J."/>
            <person name="Bartlett M.C."/>
            <person name="Ma D."/>
            <person name="Leeson R.L."/>
            <person name="Priest M."/>
            <person name="Young S.K."/>
            <person name="Love J.C."/>
        </authorList>
    </citation>
    <scope>NUCLEOTIDE SEQUENCE [LARGE SCALE GENOMIC DNA]</scope>
    <source>
        <strain evidence="3 4">ATCC 28485</strain>
    </source>
</reference>
<dbReference type="Pfam" id="PF04180">
    <property type="entry name" value="LTV"/>
    <property type="match status" value="1"/>
</dbReference>
<feature type="region of interest" description="Disordered" evidence="2">
    <location>
        <begin position="330"/>
        <end position="355"/>
    </location>
</feature>
<proteinExistence type="inferred from homology"/>
<comment type="similarity">
    <text evidence="1">Belongs to the LTV1 family.</text>
</comment>
<dbReference type="GO" id="GO:0000056">
    <property type="term" value="P:ribosomal small subunit export from nucleus"/>
    <property type="evidence" value="ECO:0007669"/>
    <property type="project" value="TreeGrafter"/>
</dbReference>
<gene>
    <name evidence="3" type="primary">LTV1</name>
    <name evidence="3" type="ORF">ATY40_BA7500309</name>
</gene>
<name>A0A1B2J8J1_PICPA</name>
<evidence type="ECO:0000256" key="2">
    <source>
        <dbReference type="SAM" id="MobiDB-lite"/>
    </source>
</evidence>
<dbReference type="Proteomes" id="UP000094565">
    <property type="component" value="Chromosome 1"/>
</dbReference>
<sequence length="424" mass="48825">MGRKKFDKKSAQTFKLVYRSREDPLYYDEEAPDLVLKPLPKGDEAKRPNLRLKTKKDLDEELKDQVRKNEGEAALYGIVYDDSSYDYMQHLKPIGEQQGVFIPKKEEPVKKKASDIVIKEPQEFLDPKLFQSDSIKEYDHRTQQDVPDEIKGFKPDMDPRLREVLIALEDEAYIDAEQDAEEGDIFDDLLKSGAAEDQELENQDFDEWDIDNYADELAEYDSDNNDGEFDWQKDFQKFKIAQKQGKIANTWDSDDDFDSDEEEGDIVGELPDLSKESKIAATAKSSNKKKQKQRRKKGAMTDTSSFSMTSSASYRSEGLELLDDKFELIKRQYEEDEEEDEDEEYQPFDMKEERQDLEGMIDDLLGNYELQRGGRSLAKKSEDLAAFKRGADSVSKGRAGRSFRKEQSQVDSLNNGVSALNLSK</sequence>
<dbReference type="InterPro" id="IPR007307">
    <property type="entry name" value="Ltv1"/>
</dbReference>
<dbReference type="GO" id="GO:0030688">
    <property type="term" value="C:preribosome, small subunit precursor"/>
    <property type="evidence" value="ECO:0007669"/>
    <property type="project" value="TreeGrafter"/>
</dbReference>
<dbReference type="GO" id="GO:0005634">
    <property type="term" value="C:nucleus"/>
    <property type="evidence" value="ECO:0007669"/>
    <property type="project" value="TreeGrafter"/>
</dbReference>
<feature type="region of interest" description="Disordered" evidence="2">
    <location>
        <begin position="249"/>
        <end position="314"/>
    </location>
</feature>
<dbReference type="PANTHER" id="PTHR21531:SF0">
    <property type="entry name" value="PROTEIN LTV1 HOMOLOG"/>
    <property type="match status" value="1"/>
</dbReference>
<keyword evidence="4" id="KW-1185">Reference proteome</keyword>
<evidence type="ECO:0000313" key="4">
    <source>
        <dbReference type="Proteomes" id="UP000094565"/>
    </source>
</evidence>
<protein>
    <submittedName>
        <fullName evidence="3">BA75_00309T0</fullName>
    </submittedName>
</protein>
<dbReference type="PANTHER" id="PTHR21531">
    <property type="entry name" value="LOW-TEMPERATURE VIABILITY PROTEIN LTV1-RELATED"/>
    <property type="match status" value="1"/>
</dbReference>
<evidence type="ECO:0000313" key="3">
    <source>
        <dbReference type="EMBL" id="ANZ74300.1"/>
    </source>
</evidence>
<dbReference type="OrthoDB" id="5852896at2759"/>
<feature type="region of interest" description="Disordered" evidence="2">
    <location>
        <begin position="389"/>
        <end position="424"/>
    </location>
</feature>
<feature type="compositionally biased region" description="Low complexity" evidence="2">
    <location>
        <begin position="301"/>
        <end position="314"/>
    </location>
</feature>
<feature type="compositionally biased region" description="Basic residues" evidence="2">
    <location>
        <begin position="286"/>
        <end position="298"/>
    </location>
</feature>